<protein>
    <submittedName>
        <fullName evidence="1">Uncharacterized protein</fullName>
    </submittedName>
</protein>
<dbReference type="Proteomes" id="UP000054324">
    <property type="component" value="Unassembled WGS sequence"/>
</dbReference>
<dbReference type="CTD" id="20329999"/>
<dbReference type="RefSeq" id="XP_009177479.1">
    <property type="nucleotide sequence ID" value="XM_009179215.1"/>
</dbReference>
<evidence type="ECO:0000313" key="1">
    <source>
        <dbReference type="EMBL" id="KER18774.1"/>
    </source>
</evidence>
<keyword evidence="2" id="KW-1185">Reference proteome</keyword>
<dbReference type="AlphaFoldDB" id="A0A074ZU97"/>
<organism evidence="1 2">
    <name type="scientific">Opisthorchis viverrini</name>
    <name type="common">Southeast Asian liver fluke</name>
    <dbReference type="NCBI Taxonomy" id="6198"/>
    <lineage>
        <taxon>Eukaryota</taxon>
        <taxon>Metazoa</taxon>
        <taxon>Spiralia</taxon>
        <taxon>Lophotrochozoa</taxon>
        <taxon>Platyhelminthes</taxon>
        <taxon>Trematoda</taxon>
        <taxon>Digenea</taxon>
        <taxon>Opisthorchiida</taxon>
        <taxon>Opisthorchiata</taxon>
        <taxon>Opisthorchiidae</taxon>
        <taxon>Opisthorchis</taxon>
    </lineage>
</organism>
<reference evidence="1 2" key="1">
    <citation type="submission" date="2013-11" db="EMBL/GenBank/DDBJ databases">
        <title>Opisthorchis viverrini - life in the bile duct.</title>
        <authorList>
            <person name="Young N.D."/>
            <person name="Nagarajan N."/>
            <person name="Lin S.J."/>
            <person name="Korhonen P.K."/>
            <person name="Jex A.R."/>
            <person name="Hall R.S."/>
            <person name="Safavi-Hemami H."/>
            <person name="Kaewkong W."/>
            <person name="Bertrand D."/>
            <person name="Gao S."/>
            <person name="Seet Q."/>
            <person name="Wongkham S."/>
            <person name="Teh B.T."/>
            <person name="Wongkham C."/>
            <person name="Intapan P.M."/>
            <person name="Maleewong W."/>
            <person name="Yang X."/>
            <person name="Hu M."/>
            <person name="Wang Z."/>
            <person name="Hofmann A."/>
            <person name="Sternberg P.W."/>
            <person name="Tan P."/>
            <person name="Wang J."/>
            <person name="Gasser R.B."/>
        </authorList>
    </citation>
    <scope>NUCLEOTIDE SEQUENCE [LARGE SCALE GENOMIC DNA]</scope>
</reference>
<dbReference type="KEGG" id="ovi:T265_15834"/>
<evidence type="ECO:0000313" key="2">
    <source>
        <dbReference type="Proteomes" id="UP000054324"/>
    </source>
</evidence>
<gene>
    <name evidence="1" type="ORF">T265_15834</name>
</gene>
<accession>A0A074ZU97</accession>
<feature type="non-terminal residue" evidence="1">
    <location>
        <position position="85"/>
    </location>
</feature>
<dbReference type="EMBL" id="KL598033">
    <property type="protein sequence ID" value="KER18774.1"/>
    <property type="molecule type" value="Genomic_DNA"/>
</dbReference>
<dbReference type="GeneID" id="20329999"/>
<sequence length="85" mass="9657">MASAVLGLGRVGYTQDSLQDSLVSYRPVRRTPTVTVALFFFVFVGITMLYNMVGDVCHMRNTISQFCRDDEFSRPLEAISRKNFL</sequence>
<name>A0A074ZU97_OPIVI</name>
<proteinExistence type="predicted"/>